<sequence length="1316" mass="149077">MSNQPYSDLRDIWRLGNEPGVRCCACWQIISGEAMVRTFQVLPPGKEQQHKTRILRTPDDHELILHDRHLSCLLKGNVQYATVSHVWHEGISEIQNQECLGLDSPDLQRLVFRIPTEIAQNISKALGQDIEVWHDYISVPQWSPTFKTYILEAVHKIHASSTLTVVHLDDVTPTMVDKFLHATEEAARLEGMIGICNAKWYSRVWTAMEYIRSTKVRVMDSEKQLHGEDSAQLYQPQLNQFWGEQIAKNGGTDLEERLEIGKNIMPWNLGSLDLCRANSKSRNFGLAFALLSRRGCRDKNDFLYALQGIITGYSTTKLAGCDWDEMYLNLAHRCLRDGDYTPLLVTPEFGPDDGLDVRNMPANNVNEGYNDVYVSIYAPLWLLSPTLLIPAFPLGHMTSQPEHHDALRVTDNGDVLMKMQRAGTVYQSELWNGRYDHLAHFCAYNLATPNVDSFAEAFGSRLLFESEENMMKALSTGDRRQKLEQTILALSKVPLGQPWPQESPYDIFDILEALGVLDTWAEREESRYDFQGRHGNILHLTWRRFRVWVKCAACGAASVNDAGLFIENDREQVHDTDNLEVFNKINPLSNDNREDSAADYPKLTRLMIQYMKEAMASGEVFMDSADHVGNGWRLFSWAHGATEAIKATRTSSIPDPTATRAWKYLSDDASLERIIVDEHPFIIGTIFVIWKNATLVDDGDETSRMFLCAVLRNCERLLAPRHLITGIFNCLVNGRFDPDYCIDRLGVLPSEIFSRGTRTLDPSFEFDATSDYQTISSLPIRQNHPELSAVGLPQLKRRSSHDRTSGFSYRGESGPRDTALKSDIPLDPFHVTGSGDRAEGSNRQSANKNTSLPDTPTPEGKLKETEVDRSSGSDTEYSSAEGTSASSLGRPQTLDQRRKEIVDDVMREFVLNLDKYLEGAYGAHEAPDAIDNNDARTSRSKAEGKTVARPSNITKRARREANGNPGHDAQDQGLEGNNSDSDSSGDDGHSKKRQRPSKSGIAPVLFACPFFKWNPRKYYREKTCMGPGWDTVRRVKEHLLRCHEKPLYRCRRCHRDLKEDAALDAHMVAEPLCQVVPVRETCDKFNHKTASKLRKLSKGRKSEVEFWTEIYKHLFDVRNEELPTPYYDIDTSLLLQAESWSEHVRREVRPRLRELLETEAATALDNIVPDLLGRLHGFLHHLEPLLEQTYQQNRDRHDDQDVATTQAASHGLTPVDVAADVSDANNPYLGDLEENHDNGTSFDDIITSWDNMPLMQMPEIPGFSAQDDYLFQQRDGQTDLIEWGFLERRPSLDENNIDWSQWPPGVSGSHGPSEGT</sequence>
<feature type="compositionally biased region" description="Basic and acidic residues" evidence="1">
    <location>
        <begin position="860"/>
        <end position="871"/>
    </location>
</feature>
<dbReference type="Proteomes" id="UP000015530">
    <property type="component" value="Unassembled WGS sequence"/>
</dbReference>
<dbReference type="OrthoDB" id="4805701at2759"/>
<name>T0KTW5_COLGC</name>
<comment type="caution">
    <text evidence="2">The sequence shown here is derived from an EMBL/GenBank/DDBJ whole genome shotgun (WGS) entry which is preliminary data.</text>
</comment>
<reference evidence="3" key="1">
    <citation type="journal article" date="2013" name="Mol. Plant Microbe Interact.">
        <title>Global aspects of pacC regulation of pathogenicity genes in Colletotrichum gloeosporioides as revealed by transcriptome analysis.</title>
        <authorList>
            <person name="Alkan N."/>
            <person name="Meng X."/>
            <person name="Friedlander G."/>
            <person name="Reuveni E."/>
            <person name="Sukno S."/>
            <person name="Sherman A."/>
            <person name="Thon M."/>
            <person name="Fluhr R."/>
            <person name="Prusky D."/>
        </authorList>
    </citation>
    <scope>NUCLEOTIDE SEQUENCE [LARGE SCALE GENOMIC DNA]</scope>
    <source>
        <strain evidence="3">Cg-14</strain>
    </source>
</reference>
<feature type="compositionally biased region" description="Polar residues" evidence="1">
    <location>
        <begin position="872"/>
        <end position="894"/>
    </location>
</feature>
<proteinExistence type="predicted"/>
<feature type="compositionally biased region" description="Basic and acidic residues" evidence="1">
    <location>
        <begin position="933"/>
        <end position="946"/>
    </location>
</feature>
<protein>
    <recommendedName>
        <fullName evidence="4">C2H2-type domain-containing protein</fullName>
    </recommendedName>
</protein>
<evidence type="ECO:0008006" key="4">
    <source>
        <dbReference type="Google" id="ProtNLM"/>
    </source>
</evidence>
<feature type="region of interest" description="Disordered" evidence="1">
    <location>
        <begin position="1294"/>
        <end position="1316"/>
    </location>
</feature>
<dbReference type="EMBL" id="AMYD01000914">
    <property type="protein sequence ID" value="EQB55534.1"/>
    <property type="molecule type" value="Genomic_DNA"/>
</dbReference>
<evidence type="ECO:0000313" key="3">
    <source>
        <dbReference type="Proteomes" id="UP000015530"/>
    </source>
</evidence>
<dbReference type="PANTHER" id="PTHR38166">
    <property type="entry name" value="C2H2-TYPE DOMAIN-CONTAINING PROTEIN-RELATED"/>
    <property type="match status" value="1"/>
</dbReference>
<feature type="region of interest" description="Disordered" evidence="1">
    <location>
        <begin position="1192"/>
        <end position="1215"/>
    </location>
</feature>
<accession>T0KTW5</accession>
<gene>
    <name evidence="2" type="ORF">CGLO_04530</name>
</gene>
<evidence type="ECO:0000313" key="2">
    <source>
        <dbReference type="EMBL" id="EQB55534.1"/>
    </source>
</evidence>
<evidence type="ECO:0000256" key="1">
    <source>
        <dbReference type="SAM" id="MobiDB-lite"/>
    </source>
</evidence>
<feature type="compositionally biased region" description="Polar residues" evidence="1">
    <location>
        <begin position="841"/>
        <end position="854"/>
    </location>
</feature>
<feature type="region of interest" description="Disordered" evidence="1">
    <location>
        <begin position="786"/>
        <end position="895"/>
    </location>
</feature>
<dbReference type="PANTHER" id="PTHR38166:SF1">
    <property type="entry name" value="C2H2-TYPE DOMAIN-CONTAINING PROTEIN"/>
    <property type="match status" value="1"/>
</dbReference>
<dbReference type="HOGENOM" id="CLU_260251_0_0_1"/>
<organism evidence="2 3">
    <name type="scientific">Colletotrichum gloeosporioides (strain Cg-14)</name>
    <name type="common">Anthracnose fungus</name>
    <name type="synonym">Glomerella cingulata</name>
    <dbReference type="NCBI Taxonomy" id="1237896"/>
    <lineage>
        <taxon>Eukaryota</taxon>
        <taxon>Fungi</taxon>
        <taxon>Dikarya</taxon>
        <taxon>Ascomycota</taxon>
        <taxon>Pezizomycotina</taxon>
        <taxon>Sordariomycetes</taxon>
        <taxon>Hypocreomycetidae</taxon>
        <taxon>Glomerellales</taxon>
        <taxon>Glomerellaceae</taxon>
        <taxon>Colletotrichum</taxon>
        <taxon>Colletotrichum gloeosporioides species complex</taxon>
    </lineage>
</organism>
<feature type="region of interest" description="Disordered" evidence="1">
    <location>
        <begin position="926"/>
        <end position="998"/>
    </location>
</feature>
<dbReference type="STRING" id="1237896.T0KTW5"/>